<dbReference type="RefSeq" id="WP_307484116.1">
    <property type="nucleotide sequence ID" value="NZ_JAUSUF010000002.1"/>
</dbReference>
<gene>
    <name evidence="2" type="ORF">J2S18_001038</name>
</gene>
<organism evidence="2 3">
    <name type="scientific">Eubacterium multiforme</name>
    <dbReference type="NCBI Taxonomy" id="83339"/>
    <lineage>
        <taxon>Bacteria</taxon>
        <taxon>Bacillati</taxon>
        <taxon>Bacillota</taxon>
        <taxon>Clostridia</taxon>
        <taxon>Eubacteriales</taxon>
        <taxon>Eubacteriaceae</taxon>
        <taxon>Eubacterium</taxon>
    </lineage>
</organism>
<keyword evidence="1" id="KW-0472">Membrane</keyword>
<name>A0ABT9US31_9FIRM</name>
<keyword evidence="1" id="KW-0812">Transmembrane</keyword>
<feature type="transmembrane region" description="Helical" evidence="1">
    <location>
        <begin position="7"/>
        <end position="29"/>
    </location>
</feature>
<evidence type="ECO:0000313" key="2">
    <source>
        <dbReference type="EMBL" id="MDQ0149108.1"/>
    </source>
</evidence>
<sequence length="72" mass="7805">MNKKIGSVIVALSFLTLSIVISINNMSITIKEIAAGNFSYHSAISELSIIEYSPIILSILIGVILIIKSKKE</sequence>
<feature type="transmembrane region" description="Helical" evidence="1">
    <location>
        <begin position="49"/>
        <end position="67"/>
    </location>
</feature>
<dbReference type="Proteomes" id="UP001228504">
    <property type="component" value="Unassembled WGS sequence"/>
</dbReference>
<evidence type="ECO:0008006" key="4">
    <source>
        <dbReference type="Google" id="ProtNLM"/>
    </source>
</evidence>
<evidence type="ECO:0000313" key="3">
    <source>
        <dbReference type="Proteomes" id="UP001228504"/>
    </source>
</evidence>
<accession>A0ABT9US31</accession>
<protein>
    <recommendedName>
        <fullName evidence="4">PEP-CTERM protein-sorting domain-containing protein</fullName>
    </recommendedName>
</protein>
<keyword evidence="1" id="KW-1133">Transmembrane helix</keyword>
<evidence type="ECO:0000256" key="1">
    <source>
        <dbReference type="SAM" id="Phobius"/>
    </source>
</evidence>
<proteinExistence type="predicted"/>
<keyword evidence="3" id="KW-1185">Reference proteome</keyword>
<comment type="caution">
    <text evidence="2">The sequence shown here is derived from an EMBL/GenBank/DDBJ whole genome shotgun (WGS) entry which is preliminary data.</text>
</comment>
<dbReference type="EMBL" id="JAUSUF010000002">
    <property type="protein sequence ID" value="MDQ0149108.1"/>
    <property type="molecule type" value="Genomic_DNA"/>
</dbReference>
<reference evidence="2 3" key="1">
    <citation type="submission" date="2023-07" db="EMBL/GenBank/DDBJ databases">
        <title>Genomic Encyclopedia of Type Strains, Phase IV (KMG-IV): sequencing the most valuable type-strain genomes for metagenomic binning, comparative biology and taxonomic classification.</title>
        <authorList>
            <person name="Goeker M."/>
        </authorList>
    </citation>
    <scope>NUCLEOTIDE SEQUENCE [LARGE SCALE GENOMIC DNA]</scope>
    <source>
        <strain evidence="2 3">DSM 20694</strain>
    </source>
</reference>